<evidence type="ECO:0000313" key="3">
    <source>
        <dbReference type="Proteomes" id="UP000270094"/>
    </source>
</evidence>
<feature type="region of interest" description="Disordered" evidence="1">
    <location>
        <begin position="42"/>
        <end position="66"/>
    </location>
</feature>
<organism evidence="2 3">
    <name type="scientific">Strongylus vulgaris</name>
    <name type="common">Blood worm</name>
    <dbReference type="NCBI Taxonomy" id="40348"/>
    <lineage>
        <taxon>Eukaryota</taxon>
        <taxon>Metazoa</taxon>
        <taxon>Ecdysozoa</taxon>
        <taxon>Nematoda</taxon>
        <taxon>Chromadorea</taxon>
        <taxon>Rhabditida</taxon>
        <taxon>Rhabditina</taxon>
        <taxon>Rhabditomorpha</taxon>
        <taxon>Strongyloidea</taxon>
        <taxon>Strongylidae</taxon>
        <taxon>Strongylus</taxon>
    </lineage>
</organism>
<name>A0A3P7LUI4_STRVU</name>
<evidence type="ECO:0000256" key="1">
    <source>
        <dbReference type="SAM" id="MobiDB-lite"/>
    </source>
</evidence>
<sequence length="66" mass="7319">MLSQGTVWDQCIVQKDDAHASLYTESAAGSCQMAYSEGSTARIGFPRDRKGRPPPCQFLKDLQRLT</sequence>
<evidence type="ECO:0000313" key="2">
    <source>
        <dbReference type="EMBL" id="VDM82732.1"/>
    </source>
</evidence>
<accession>A0A3P7LUI4</accession>
<dbReference type="AlphaFoldDB" id="A0A3P7LUI4"/>
<keyword evidence="3" id="KW-1185">Reference proteome</keyword>
<proteinExistence type="predicted"/>
<dbReference type="EMBL" id="UYYB01119097">
    <property type="protein sequence ID" value="VDM82732.1"/>
    <property type="molecule type" value="Genomic_DNA"/>
</dbReference>
<reference evidence="2 3" key="1">
    <citation type="submission" date="2018-11" db="EMBL/GenBank/DDBJ databases">
        <authorList>
            <consortium name="Pathogen Informatics"/>
        </authorList>
    </citation>
    <scope>NUCLEOTIDE SEQUENCE [LARGE SCALE GENOMIC DNA]</scope>
</reference>
<dbReference type="Proteomes" id="UP000270094">
    <property type="component" value="Unassembled WGS sequence"/>
</dbReference>
<gene>
    <name evidence="2" type="ORF">SVUK_LOCUS17730</name>
</gene>
<protein>
    <submittedName>
        <fullName evidence="2">Uncharacterized protein</fullName>
    </submittedName>
</protein>